<evidence type="ECO:0000256" key="1">
    <source>
        <dbReference type="ARBA" id="ARBA00004245"/>
    </source>
</evidence>
<dbReference type="Proteomes" id="UP001189624">
    <property type="component" value="Chromosome 8"/>
</dbReference>
<dbReference type="PANTHER" id="PTHR31358">
    <property type="entry name" value="PROTEIN WVD2-LIKE 4"/>
    <property type="match status" value="1"/>
</dbReference>
<keyword evidence="4" id="KW-0493">Microtubule</keyword>
<comment type="subcellular location">
    <subcellularLocation>
        <location evidence="1">Cytoplasm</location>
        <location evidence="1">Cytoskeleton</location>
    </subcellularLocation>
</comment>
<dbReference type="InterPro" id="IPR044833">
    <property type="entry name" value="WDL5/6"/>
</dbReference>
<reference evidence="9" key="1">
    <citation type="submission" date="2023-10" db="EMBL/GenBank/DDBJ databases">
        <authorList>
            <person name="Domelevo Entfellner J.-B."/>
        </authorList>
    </citation>
    <scope>NUCLEOTIDE SEQUENCE</scope>
</reference>
<proteinExistence type="inferred from homology"/>
<feature type="compositionally biased region" description="Polar residues" evidence="7">
    <location>
        <begin position="394"/>
        <end position="409"/>
    </location>
</feature>
<evidence type="ECO:0000256" key="2">
    <source>
        <dbReference type="ARBA" id="ARBA00005885"/>
    </source>
</evidence>
<dbReference type="PANTHER" id="PTHR31358:SF29">
    <property type="entry name" value="PROTEIN WVD2-LIKE 5-RELATED"/>
    <property type="match status" value="1"/>
</dbReference>
<evidence type="ECO:0000256" key="6">
    <source>
        <dbReference type="SAM" id="Coils"/>
    </source>
</evidence>
<protein>
    <recommendedName>
        <fullName evidence="8">TPX2 C-terminal domain-containing protein</fullName>
    </recommendedName>
</protein>
<evidence type="ECO:0000256" key="5">
    <source>
        <dbReference type="ARBA" id="ARBA00023212"/>
    </source>
</evidence>
<keyword evidence="5" id="KW-0206">Cytoskeleton</keyword>
<feature type="compositionally biased region" description="Polar residues" evidence="7">
    <location>
        <begin position="139"/>
        <end position="149"/>
    </location>
</feature>
<feature type="coiled-coil region" evidence="6">
    <location>
        <begin position="265"/>
        <end position="292"/>
    </location>
</feature>
<keyword evidence="6" id="KW-0175">Coiled coil</keyword>
<feature type="compositionally biased region" description="Polar residues" evidence="7">
    <location>
        <begin position="157"/>
        <end position="169"/>
    </location>
</feature>
<keyword evidence="3" id="KW-0963">Cytoplasm</keyword>
<evidence type="ECO:0000313" key="9">
    <source>
        <dbReference type="EMBL" id="CAJ1972077.1"/>
    </source>
</evidence>
<accession>A0AA86TLK3</accession>
<feature type="compositionally biased region" description="Low complexity" evidence="7">
    <location>
        <begin position="341"/>
        <end position="359"/>
    </location>
</feature>
<dbReference type="GO" id="GO:0008017">
    <property type="term" value="F:microtubule binding"/>
    <property type="evidence" value="ECO:0007669"/>
    <property type="project" value="InterPro"/>
</dbReference>
<feature type="compositionally biased region" description="Basic and acidic residues" evidence="7">
    <location>
        <begin position="433"/>
        <end position="447"/>
    </location>
</feature>
<gene>
    <name evidence="9" type="ORF">AYBTSS11_LOCUS24090</name>
</gene>
<dbReference type="Gramene" id="rna-AYBTSS11_LOCUS24090">
    <property type="protein sequence ID" value="CAJ1972077.1"/>
    <property type="gene ID" value="gene-AYBTSS11_LOCUS24090"/>
</dbReference>
<dbReference type="InterPro" id="IPR027329">
    <property type="entry name" value="TPX2_C"/>
</dbReference>
<evidence type="ECO:0000313" key="10">
    <source>
        <dbReference type="Proteomes" id="UP001189624"/>
    </source>
</evidence>
<evidence type="ECO:0000256" key="7">
    <source>
        <dbReference type="SAM" id="MobiDB-lite"/>
    </source>
</evidence>
<name>A0AA86TLK3_9FABA</name>
<evidence type="ECO:0000256" key="3">
    <source>
        <dbReference type="ARBA" id="ARBA00022490"/>
    </source>
</evidence>
<dbReference type="Pfam" id="PF06886">
    <property type="entry name" value="TPX2"/>
    <property type="match status" value="1"/>
</dbReference>
<dbReference type="GO" id="GO:0005874">
    <property type="term" value="C:microtubule"/>
    <property type="evidence" value="ECO:0007669"/>
    <property type="project" value="UniProtKB-KW"/>
</dbReference>
<sequence length="498" mass="54234">MDPINLLPTDGVEVVHQNGVHDEPSNSGEDGGASYDLDPNVTETAETGASNGNFDNFHQSDSAAFDNSFVEEIKESNDNNDGNNMTIPKEEEVKISDNAKQSRAPKVLVKNKNVKAPSSSGVHASSINKSKTGKDKETSSSVSNGTSALDTRPKQFIKSSSRSFNDRQIQLSKPKVNSIAFWVLSFSLRLSQHSLKSDEASSEVSTEKTKPKSLSKGPVVKDQGEEEYSLNANNEDAKPQRVGTLPNYGFSFKCGERAERRKEFYNKLEERIQAKEVEKSNLQAKTKETQEAEIKMLRKSLNFKATPMPSFYQEPAPPKVELKKIPTTRAKSPKLGRKKTSTNSESDGNTSSSSRLARLSLDEKVSESNPSKAPTPVLQKKPYRRSLPSRLASERNSVSNSTTALTSSKAIKDEKSSVSRAAKKDTNLSNATGEEKTNTIAGNEEKGNLSSETGDTVPLNVVPSDNKPSEEDSHVNGDIAVEGNPQPSLVQEPVATKQ</sequence>
<feature type="region of interest" description="Disordered" evidence="7">
    <location>
        <begin position="17"/>
        <end position="169"/>
    </location>
</feature>
<evidence type="ECO:0000259" key="8">
    <source>
        <dbReference type="Pfam" id="PF06886"/>
    </source>
</evidence>
<feature type="compositionally biased region" description="Polar residues" evidence="7">
    <location>
        <begin position="41"/>
        <end position="62"/>
    </location>
</feature>
<dbReference type="AlphaFoldDB" id="A0AA86TLK3"/>
<feature type="compositionally biased region" description="Basic and acidic residues" evidence="7">
    <location>
        <begin position="88"/>
        <end position="97"/>
    </location>
</feature>
<organism evidence="9 10">
    <name type="scientific">Sphenostylis stenocarpa</name>
    <dbReference type="NCBI Taxonomy" id="92480"/>
    <lineage>
        <taxon>Eukaryota</taxon>
        <taxon>Viridiplantae</taxon>
        <taxon>Streptophyta</taxon>
        <taxon>Embryophyta</taxon>
        <taxon>Tracheophyta</taxon>
        <taxon>Spermatophyta</taxon>
        <taxon>Magnoliopsida</taxon>
        <taxon>eudicotyledons</taxon>
        <taxon>Gunneridae</taxon>
        <taxon>Pentapetalae</taxon>
        <taxon>rosids</taxon>
        <taxon>fabids</taxon>
        <taxon>Fabales</taxon>
        <taxon>Fabaceae</taxon>
        <taxon>Papilionoideae</taxon>
        <taxon>50 kb inversion clade</taxon>
        <taxon>NPAAA clade</taxon>
        <taxon>indigoferoid/millettioid clade</taxon>
        <taxon>Phaseoleae</taxon>
        <taxon>Sphenostylis</taxon>
    </lineage>
</organism>
<feature type="compositionally biased region" description="Polar residues" evidence="7">
    <location>
        <begin position="116"/>
        <end position="130"/>
    </location>
</feature>
<comment type="similarity">
    <text evidence="2">Belongs to the TPX2 family.</text>
</comment>
<feature type="compositionally biased region" description="Basic and acidic residues" evidence="7">
    <location>
        <begin position="195"/>
        <end position="210"/>
    </location>
</feature>
<feature type="compositionally biased region" description="Basic and acidic residues" evidence="7">
    <location>
        <begin position="410"/>
        <end position="426"/>
    </location>
</feature>
<feature type="region of interest" description="Disordered" evidence="7">
    <location>
        <begin position="303"/>
        <end position="498"/>
    </location>
</feature>
<evidence type="ECO:0000256" key="4">
    <source>
        <dbReference type="ARBA" id="ARBA00022701"/>
    </source>
</evidence>
<feature type="compositionally biased region" description="Basic residues" evidence="7">
    <location>
        <begin position="331"/>
        <end position="340"/>
    </location>
</feature>
<feature type="domain" description="TPX2 C-terminal" evidence="8">
    <location>
        <begin position="250"/>
        <end position="325"/>
    </location>
</feature>
<feature type="region of interest" description="Disordered" evidence="7">
    <location>
        <begin position="194"/>
        <end position="243"/>
    </location>
</feature>
<keyword evidence="10" id="KW-1185">Reference proteome</keyword>
<dbReference type="EMBL" id="OY731405">
    <property type="protein sequence ID" value="CAJ1972077.1"/>
    <property type="molecule type" value="Genomic_DNA"/>
</dbReference>